<keyword evidence="3" id="KW-1185">Reference proteome</keyword>
<dbReference type="InterPro" id="IPR052897">
    <property type="entry name" value="Sec-Metab_Biosynth_Hydrolase"/>
</dbReference>
<dbReference type="RefSeq" id="XP_007771629.1">
    <property type="nucleotide sequence ID" value="XM_007773439.1"/>
</dbReference>
<organism evidence="2 3">
    <name type="scientific">Coniophora puteana (strain RWD-64-598)</name>
    <name type="common">Brown rot fungus</name>
    <dbReference type="NCBI Taxonomy" id="741705"/>
    <lineage>
        <taxon>Eukaryota</taxon>
        <taxon>Fungi</taxon>
        <taxon>Dikarya</taxon>
        <taxon>Basidiomycota</taxon>
        <taxon>Agaricomycotina</taxon>
        <taxon>Agaricomycetes</taxon>
        <taxon>Agaricomycetidae</taxon>
        <taxon>Boletales</taxon>
        <taxon>Coniophorineae</taxon>
        <taxon>Coniophoraceae</taxon>
        <taxon>Coniophora</taxon>
    </lineage>
</organism>
<gene>
    <name evidence="2" type="ORF">CONPUDRAFT_156601</name>
</gene>
<dbReference type="PANTHER" id="PTHR37017:SF11">
    <property type="entry name" value="ESTERASE_LIPASE_THIOESTERASE DOMAIN-CONTAINING PROTEIN"/>
    <property type="match status" value="1"/>
</dbReference>
<feature type="domain" description="AB hydrolase-1" evidence="1">
    <location>
        <begin position="10"/>
        <end position="243"/>
    </location>
</feature>
<dbReference type="AlphaFoldDB" id="A0A5M3MHP9"/>
<dbReference type="Pfam" id="PF12697">
    <property type="entry name" value="Abhydrolase_6"/>
    <property type="match status" value="1"/>
</dbReference>
<keyword evidence="2" id="KW-0378">Hydrolase</keyword>
<dbReference type="InterPro" id="IPR029058">
    <property type="entry name" value="AB_hydrolase_fold"/>
</dbReference>
<dbReference type="OMA" id="CKAIENR"/>
<dbReference type="InterPro" id="IPR000073">
    <property type="entry name" value="AB_hydrolase_1"/>
</dbReference>
<accession>A0A5M3MHP9</accession>
<dbReference type="Proteomes" id="UP000053558">
    <property type="component" value="Unassembled WGS sequence"/>
</dbReference>
<comment type="caution">
    <text evidence="2">The sequence shown here is derived from an EMBL/GenBank/DDBJ whole genome shotgun (WGS) entry which is preliminary data.</text>
</comment>
<name>A0A5M3MHP9_CONPW</name>
<proteinExistence type="predicted"/>
<dbReference type="GO" id="GO:0016787">
    <property type="term" value="F:hydrolase activity"/>
    <property type="evidence" value="ECO:0007669"/>
    <property type="project" value="UniProtKB-KW"/>
</dbReference>
<dbReference type="PANTHER" id="PTHR37017">
    <property type="entry name" value="AB HYDROLASE-1 DOMAIN-CONTAINING PROTEIN-RELATED"/>
    <property type="match status" value="1"/>
</dbReference>
<dbReference type="Gene3D" id="3.40.50.1820">
    <property type="entry name" value="alpha/beta hydrolase"/>
    <property type="match status" value="1"/>
</dbReference>
<dbReference type="KEGG" id="cput:CONPUDRAFT_156601"/>
<dbReference type="GeneID" id="19203590"/>
<evidence type="ECO:0000259" key="1">
    <source>
        <dbReference type="Pfam" id="PF12697"/>
    </source>
</evidence>
<dbReference type="OrthoDB" id="408373at2759"/>
<evidence type="ECO:0000313" key="2">
    <source>
        <dbReference type="EMBL" id="EIW78633.1"/>
    </source>
</evidence>
<sequence>MLSATRKPIILFVHGSWHTPRHFRRVRDVFELHGYETVCPRLPSIGQPPPSGPIQDGACVRDELRRLVEGEGKEVVVVAHSYGGVAAQQGADAEFMRKLRAGRGLSGGVVHMLYLSGFLLRMGESLASARAEQPMNRILTDGDGMSVVSNPEWSFYNDLPADEQKFWSSELVPCPVSMSTTPVTKAAYAHHPVTYLLCEQDEAISISMQQRMVQRANDAAGISIRTVRCSSGHSPYLSMPEIVLGVVNQLL</sequence>
<dbReference type="EMBL" id="JH711582">
    <property type="protein sequence ID" value="EIW78633.1"/>
    <property type="molecule type" value="Genomic_DNA"/>
</dbReference>
<reference evidence="3" key="1">
    <citation type="journal article" date="2012" name="Science">
        <title>The Paleozoic origin of enzymatic lignin decomposition reconstructed from 31 fungal genomes.</title>
        <authorList>
            <person name="Floudas D."/>
            <person name="Binder M."/>
            <person name="Riley R."/>
            <person name="Barry K."/>
            <person name="Blanchette R.A."/>
            <person name="Henrissat B."/>
            <person name="Martinez A.T."/>
            <person name="Otillar R."/>
            <person name="Spatafora J.W."/>
            <person name="Yadav J.S."/>
            <person name="Aerts A."/>
            <person name="Benoit I."/>
            <person name="Boyd A."/>
            <person name="Carlson A."/>
            <person name="Copeland A."/>
            <person name="Coutinho P.M."/>
            <person name="de Vries R.P."/>
            <person name="Ferreira P."/>
            <person name="Findley K."/>
            <person name="Foster B."/>
            <person name="Gaskell J."/>
            <person name="Glotzer D."/>
            <person name="Gorecki P."/>
            <person name="Heitman J."/>
            <person name="Hesse C."/>
            <person name="Hori C."/>
            <person name="Igarashi K."/>
            <person name="Jurgens J.A."/>
            <person name="Kallen N."/>
            <person name="Kersten P."/>
            <person name="Kohler A."/>
            <person name="Kuees U."/>
            <person name="Kumar T.K.A."/>
            <person name="Kuo A."/>
            <person name="LaButti K."/>
            <person name="Larrondo L.F."/>
            <person name="Lindquist E."/>
            <person name="Ling A."/>
            <person name="Lombard V."/>
            <person name="Lucas S."/>
            <person name="Lundell T."/>
            <person name="Martin R."/>
            <person name="McLaughlin D.J."/>
            <person name="Morgenstern I."/>
            <person name="Morin E."/>
            <person name="Murat C."/>
            <person name="Nagy L.G."/>
            <person name="Nolan M."/>
            <person name="Ohm R.A."/>
            <person name="Patyshakuliyeva A."/>
            <person name="Rokas A."/>
            <person name="Ruiz-Duenas F.J."/>
            <person name="Sabat G."/>
            <person name="Salamov A."/>
            <person name="Samejima M."/>
            <person name="Schmutz J."/>
            <person name="Slot J.C."/>
            <person name="St John F."/>
            <person name="Stenlid J."/>
            <person name="Sun H."/>
            <person name="Sun S."/>
            <person name="Syed K."/>
            <person name="Tsang A."/>
            <person name="Wiebenga A."/>
            <person name="Young D."/>
            <person name="Pisabarro A."/>
            <person name="Eastwood D.C."/>
            <person name="Martin F."/>
            <person name="Cullen D."/>
            <person name="Grigoriev I.V."/>
            <person name="Hibbett D.S."/>
        </authorList>
    </citation>
    <scope>NUCLEOTIDE SEQUENCE [LARGE SCALE GENOMIC DNA]</scope>
    <source>
        <strain evidence="3">RWD-64-598 SS2</strain>
    </source>
</reference>
<dbReference type="SUPFAM" id="SSF53474">
    <property type="entry name" value="alpha/beta-Hydrolases"/>
    <property type="match status" value="1"/>
</dbReference>
<protein>
    <submittedName>
        <fullName evidence="2">Alpha beta-hydrolase</fullName>
    </submittedName>
</protein>
<evidence type="ECO:0000313" key="3">
    <source>
        <dbReference type="Proteomes" id="UP000053558"/>
    </source>
</evidence>